<feature type="transmembrane region" description="Helical" evidence="7">
    <location>
        <begin position="452"/>
        <end position="469"/>
    </location>
</feature>
<feature type="transmembrane region" description="Helical" evidence="7">
    <location>
        <begin position="393"/>
        <end position="417"/>
    </location>
</feature>
<protein>
    <recommendedName>
        <fullName evidence="10">UNC93-like protein</fullName>
    </recommendedName>
</protein>
<comment type="subcellular location">
    <subcellularLocation>
        <location evidence="1">Membrane</location>
        <topology evidence="1">Multi-pass membrane protein</topology>
    </subcellularLocation>
</comment>
<keyword evidence="4 7" id="KW-1133">Transmembrane helix</keyword>
<accession>A0AAN9VVG4</accession>
<dbReference type="GO" id="GO:0005886">
    <property type="term" value="C:plasma membrane"/>
    <property type="evidence" value="ECO:0007669"/>
    <property type="project" value="TreeGrafter"/>
</dbReference>
<evidence type="ECO:0000256" key="2">
    <source>
        <dbReference type="ARBA" id="ARBA00009172"/>
    </source>
</evidence>
<feature type="transmembrane region" description="Helical" evidence="7">
    <location>
        <begin position="168"/>
        <end position="188"/>
    </location>
</feature>
<dbReference type="PANTHER" id="PTHR19444">
    <property type="entry name" value="UNC-93 RELATED"/>
    <property type="match status" value="1"/>
</dbReference>
<dbReference type="Gene3D" id="1.20.1250.20">
    <property type="entry name" value="MFS general substrate transporter like domains"/>
    <property type="match status" value="1"/>
</dbReference>
<evidence type="ECO:0000256" key="4">
    <source>
        <dbReference type="ARBA" id="ARBA00022989"/>
    </source>
</evidence>
<dbReference type="GO" id="GO:0055120">
    <property type="term" value="C:striated muscle dense body"/>
    <property type="evidence" value="ECO:0007669"/>
    <property type="project" value="TreeGrafter"/>
</dbReference>
<proteinExistence type="inferred from homology"/>
<comment type="caution">
    <text evidence="8">The sequence shown here is derived from an EMBL/GenBank/DDBJ whole genome shotgun (WGS) entry which is preliminary data.</text>
</comment>
<evidence type="ECO:0008006" key="10">
    <source>
        <dbReference type="Google" id="ProtNLM"/>
    </source>
</evidence>
<dbReference type="AlphaFoldDB" id="A0AAN9VVG4"/>
<reference evidence="8 9" key="1">
    <citation type="submission" date="2024-03" db="EMBL/GenBank/DDBJ databases">
        <title>The genome assembly and annotation of the cricket Gryllus longicercus Weissman &amp; Gray.</title>
        <authorList>
            <person name="Szrajer S."/>
            <person name="Gray D."/>
            <person name="Ylla G."/>
        </authorList>
    </citation>
    <scope>NUCLEOTIDE SEQUENCE [LARGE SCALE GENOMIC DNA]</scope>
    <source>
        <strain evidence="8">DAG 2021-001</strain>
        <tissue evidence="8">Whole body minus gut</tissue>
    </source>
</reference>
<evidence type="ECO:0000256" key="5">
    <source>
        <dbReference type="ARBA" id="ARBA00023136"/>
    </source>
</evidence>
<dbReference type="GO" id="GO:0006937">
    <property type="term" value="P:regulation of muscle contraction"/>
    <property type="evidence" value="ECO:0007669"/>
    <property type="project" value="TreeGrafter"/>
</dbReference>
<name>A0AAN9VVG4_9ORTH</name>
<feature type="region of interest" description="Disordered" evidence="6">
    <location>
        <begin position="1"/>
        <end position="23"/>
    </location>
</feature>
<feature type="transmembrane region" description="Helical" evidence="7">
    <location>
        <begin position="362"/>
        <end position="381"/>
    </location>
</feature>
<evidence type="ECO:0000313" key="8">
    <source>
        <dbReference type="EMBL" id="KAK7872329.1"/>
    </source>
</evidence>
<dbReference type="InterPro" id="IPR051951">
    <property type="entry name" value="UNC-93_regulatory"/>
</dbReference>
<evidence type="ECO:0000256" key="7">
    <source>
        <dbReference type="SAM" id="Phobius"/>
    </source>
</evidence>
<feature type="transmembrane region" description="Helical" evidence="7">
    <location>
        <begin position="45"/>
        <end position="63"/>
    </location>
</feature>
<dbReference type="InterPro" id="IPR036259">
    <property type="entry name" value="MFS_trans_sf"/>
</dbReference>
<evidence type="ECO:0000256" key="1">
    <source>
        <dbReference type="ARBA" id="ARBA00004141"/>
    </source>
</evidence>
<dbReference type="SUPFAM" id="SSF103473">
    <property type="entry name" value="MFS general substrate transporter"/>
    <property type="match status" value="1"/>
</dbReference>
<evidence type="ECO:0000256" key="6">
    <source>
        <dbReference type="SAM" id="MobiDB-lite"/>
    </source>
</evidence>
<evidence type="ECO:0000313" key="9">
    <source>
        <dbReference type="Proteomes" id="UP001378592"/>
    </source>
</evidence>
<feature type="transmembrane region" description="Helical" evidence="7">
    <location>
        <begin position="106"/>
        <end position="125"/>
    </location>
</feature>
<dbReference type="PANTHER" id="PTHR19444:SF50">
    <property type="match status" value="1"/>
</dbReference>
<comment type="similarity">
    <text evidence="2">Belongs to the unc-93 family.</text>
</comment>
<dbReference type="Pfam" id="PF05978">
    <property type="entry name" value="UNC-93"/>
    <property type="match status" value="1"/>
</dbReference>
<sequence length="482" mass="51263">MATSEKPRPSWELQPQKGLEGKAVEAGAGAGPEAAAERRRIVRNVAVLSAAFMVHFTAFQGAGNLQSSVNAEKGLGTAALATIYASLILSNVFLPVLVIRWLGCKWAVAVSLVAYMPYIAAHFHAGWATLIPAAAVVGLGGGPLWCAKCTYLTVVARSFSQSSGETSDVVIVRFMGIFFMIFQFAQVWGNLISSLVFSTGEEADNKLTGDLGDVCGANYYAPDATAPNATNASPPSAAEINTVAGIYLGCMVLAVLIVALGVDSLSRYNENDREGSGSGLSGVRLLAVTLRLLRKKNQLLLLPLTIFLGIEQAFIGADFTAAFVSCAWGISNIGYVMICYGVVNSVSAVGAGWLVKLTGRMPVVVGATILHAGLLVTLLLWRPHSDDRVTYFVISGLWGACDGVWLVQVNAMCGILFPGEEEAAFSNFRLWESLGYIVAYAYSAYIITYAKIYVLLVFLAAGVGLYVVIEISEKKRLAKVSP</sequence>
<dbReference type="InterPro" id="IPR010291">
    <property type="entry name" value="Ion_channel_UNC-93"/>
</dbReference>
<feature type="transmembrane region" description="Helical" evidence="7">
    <location>
        <begin position="244"/>
        <end position="262"/>
    </location>
</feature>
<dbReference type="EMBL" id="JAZDUA010000026">
    <property type="protein sequence ID" value="KAK7872329.1"/>
    <property type="molecule type" value="Genomic_DNA"/>
</dbReference>
<feature type="transmembrane region" description="Helical" evidence="7">
    <location>
        <begin position="299"/>
        <end position="321"/>
    </location>
</feature>
<feature type="transmembrane region" description="Helical" evidence="7">
    <location>
        <begin position="429"/>
        <end position="446"/>
    </location>
</feature>
<organism evidence="8 9">
    <name type="scientific">Gryllus longicercus</name>
    <dbReference type="NCBI Taxonomy" id="2509291"/>
    <lineage>
        <taxon>Eukaryota</taxon>
        <taxon>Metazoa</taxon>
        <taxon>Ecdysozoa</taxon>
        <taxon>Arthropoda</taxon>
        <taxon>Hexapoda</taxon>
        <taxon>Insecta</taxon>
        <taxon>Pterygota</taxon>
        <taxon>Neoptera</taxon>
        <taxon>Polyneoptera</taxon>
        <taxon>Orthoptera</taxon>
        <taxon>Ensifera</taxon>
        <taxon>Gryllidea</taxon>
        <taxon>Grylloidea</taxon>
        <taxon>Gryllidae</taxon>
        <taxon>Gryllinae</taxon>
        <taxon>Gryllus</taxon>
    </lineage>
</organism>
<feature type="transmembrane region" description="Helical" evidence="7">
    <location>
        <begin position="75"/>
        <end position="99"/>
    </location>
</feature>
<dbReference type="GO" id="GO:0043266">
    <property type="term" value="P:regulation of potassium ion transport"/>
    <property type="evidence" value="ECO:0007669"/>
    <property type="project" value="TreeGrafter"/>
</dbReference>
<keyword evidence="9" id="KW-1185">Reference proteome</keyword>
<dbReference type="GO" id="GO:0015459">
    <property type="term" value="F:potassium channel regulator activity"/>
    <property type="evidence" value="ECO:0007669"/>
    <property type="project" value="TreeGrafter"/>
</dbReference>
<gene>
    <name evidence="8" type="ORF">R5R35_002777</name>
</gene>
<feature type="transmembrane region" description="Helical" evidence="7">
    <location>
        <begin position="131"/>
        <end position="156"/>
    </location>
</feature>
<feature type="transmembrane region" description="Helical" evidence="7">
    <location>
        <begin position="333"/>
        <end position="355"/>
    </location>
</feature>
<keyword evidence="3 7" id="KW-0812">Transmembrane</keyword>
<dbReference type="Proteomes" id="UP001378592">
    <property type="component" value="Unassembled WGS sequence"/>
</dbReference>
<keyword evidence="5 7" id="KW-0472">Membrane</keyword>
<evidence type="ECO:0000256" key="3">
    <source>
        <dbReference type="ARBA" id="ARBA00022692"/>
    </source>
</evidence>